<reference evidence="1" key="1">
    <citation type="submission" date="2022-02" db="EMBL/GenBank/DDBJ databases">
        <title>Plant Genome Project.</title>
        <authorList>
            <person name="Zhang R.-G."/>
        </authorList>
    </citation>
    <scope>NUCLEOTIDE SEQUENCE</scope>
    <source>
        <strain evidence="1">AT1</strain>
    </source>
</reference>
<evidence type="ECO:0000313" key="2">
    <source>
        <dbReference type="Proteomes" id="UP001062846"/>
    </source>
</evidence>
<proteinExistence type="predicted"/>
<dbReference type="EMBL" id="CM046391">
    <property type="protein sequence ID" value="KAI8557580.1"/>
    <property type="molecule type" value="Genomic_DNA"/>
</dbReference>
<name>A0ACC0NWE8_RHOML</name>
<accession>A0ACC0NWE8</accession>
<comment type="caution">
    <text evidence="1">The sequence shown here is derived from an EMBL/GenBank/DDBJ whole genome shotgun (WGS) entry which is preliminary data.</text>
</comment>
<evidence type="ECO:0000313" key="1">
    <source>
        <dbReference type="EMBL" id="KAI8557580.1"/>
    </source>
</evidence>
<organism evidence="1 2">
    <name type="scientific">Rhododendron molle</name>
    <name type="common">Chinese azalea</name>
    <name type="synonym">Azalea mollis</name>
    <dbReference type="NCBI Taxonomy" id="49168"/>
    <lineage>
        <taxon>Eukaryota</taxon>
        <taxon>Viridiplantae</taxon>
        <taxon>Streptophyta</taxon>
        <taxon>Embryophyta</taxon>
        <taxon>Tracheophyta</taxon>
        <taxon>Spermatophyta</taxon>
        <taxon>Magnoliopsida</taxon>
        <taxon>eudicotyledons</taxon>
        <taxon>Gunneridae</taxon>
        <taxon>Pentapetalae</taxon>
        <taxon>asterids</taxon>
        <taxon>Ericales</taxon>
        <taxon>Ericaceae</taxon>
        <taxon>Ericoideae</taxon>
        <taxon>Rhodoreae</taxon>
        <taxon>Rhododendron</taxon>
    </lineage>
</organism>
<protein>
    <submittedName>
        <fullName evidence="1">Uncharacterized protein</fullName>
    </submittedName>
</protein>
<gene>
    <name evidence="1" type="ORF">RHMOL_Rhmol04G0021100</name>
</gene>
<dbReference type="Proteomes" id="UP001062846">
    <property type="component" value="Chromosome 4"/>
</dbReference>
<keyword evidence="2" id="KW-1185">Reference proteome</keyword>
<sequence length="56" mass="6125">MIPAMPSESDYSNTEAALHPESELGPAQTAYWEQTPLSWFARSLSQQPISLPSSST</sequence>